<dbReference type="EMBL" id="DQWE01000158">
    <property type="protein sequence ID" value="HDI82800.1"/>
    <property type="molecule type" value="Genomic_DNA"/>
</dbReference>
<evidence type="ECO:0000313" key="2">
    <source>
        <dbReference type="EMBL" id="HDI82800.1"/>
    </source>
</evidence>
<dbReference type="Gene3D" id="1.25.40.10">
    <property type="entry name" value="Tetratricopeptide repeat domain"/>
    <property type="match status" value="1"/>
</dbReference>
<organism evidence="2">
    <name type="scientific">candidate division WOR-3 bacterium</name>
    <dbReference type="NCBI Taxonomy" id="2052148"/>
    <lineage>
        <taxon>Bacteria</taxon>
        <taxon>Bacteria division WOR-3</taxon>
    </lineage>
</organism>
<gene>
    <name evidence="2" type="ORF">ENF18_03295</name>
</gene>
<accession>A0A7C0Z9E6</accession>
<feature type="region of interest" description="Disordered" evidence="1">
    <location>
        <begin position="280"/>
        <end position="318"/>
    </location>
</feature>
<dbReference type="SUPFAM" id="SSF48452">
    <property type="entry name" value="TPR-like"/>
    <property type="match status" value="1"/>
</dbReference>
<protein>
    <submittedName>
        <fullName evidence="2">Tetratricopeptide repeat protein</fullName>
    </submittedName>
</protein>
<dbReference type="AlphaFoldDB" id="A0A7C0Z9E6"/>
<dbReference type="Pfam" id="PF13174">
    <property type="entry name" value="TPR_6"/>
    <property type="match status" value="2"/>
</dbReference>
<reference evidence="2" key="1">
    <citation type="journal article" date="2020" name="mSystems">
        <title>Genome- and Community-Level Interaction Insights into Carbon Utilization and Element Cycling Functions of Hydrothermarchaeota in Hydrothermal Sediment.</title>
        <authorList>
            <person name="Zhou Z."/>
            <person name="Liu Y."/>
            <person name="Xu W."/>
            <person name="Pan J."/>
            <person name="Luo Z.H."/>
            <person name="Li M."/>
        </authorList>
    </citation>
    <scope>NUCLEOTIDE SEQUENCE [LARGE SCALE GENOMIC DNA]</scope>
    <source>
        <strain evidence="2">HyVt-102</strain>
    </source>
</reference>
<evidence type="ECO:0000256" key="1">
    <source>
        <dbReference type="SAM" id="MobiDB-lite"/>
    </source>
</evidence>
<proteinExistence type="predicted"/>
<feature type="non-terminal residue" evidence="2">
    <location>
        <position position="318"/>
    </location>
</feature>
<dbReference type="InterPro" id="IPR019734">
    <property type="entry name" value="TPR_rpt"/>
</dbReference>
<dbReference type="Proteomes" id="UP000885847">
    <property type="component" value="Unassembled WGS sequence"/>
</dbReference>
<comment type="caution">
    <text evidence="2">The sequence shown here is derived from an EMBL/GenBank/DDBJ whole genome shotgun (WGS) entry which is preliminary data.</text>
</comment>
<name>A0A7C0Z9E6_UNCW3</name>
<dbReference type="InterPro" id="IPR011990">
    <property type="entry name" value="TPR-like_helical_dom_sf"/>
</dbReference>
<sequence length="318" mass="35180">MNGNDILKSLILSYRMFLEESSGENILFLSKNLAEYGLVNDAVALLIRYLTEGGDPGKVQNIIDPFPQQVKDLFKRAETGGEGEEDFDAQSYLEMADLLWDIGSPDDAKQNYVRAIQGLAAKGDVDRANEILATVKERYPDDPEIQNLQIAAAPTGQDILKSLQSMHFDIPPEKEGELRLNLGKALLEDGIVEQGVSELKKASMVGGFFGEEAGKAIVEFYISRGELENALPLVDEYLAGEVRLDYLYRIASGFENAGNNDRAMEIYKTIYNANPEFRDVKGKVMPPAPPEEKKPEEVEVPSMPIPEPVQKVEPAPAK</sequence>